<dbReference type="AlphaFoldDB" id="A0A6G0Z3K6"/>
<organism evidence="1 2">
    <name type="scientific">Aphis craccivora</name>
    <name type="common">Cowpea aphid</name>
    <dbReference type="NCBI Taxonomy" id="307492"/>
    <lineage>
        <taxon>Eukaryota</taxon>
        <taxon>Metazoa</taxon>
        <taxon>Ecdysozoa</taxon>
        <taxon>Arthropoda</taxon>
        <taxon>Hexapoda</taxon>
        <taxon>Insecta</taxon>
        <taxon>Pterygota</taxon>
        <taxon>Neoptera</taxon>
        <taxon>Paraneoptera</taxon>
        <taxon>Hemiptera</taxon>
        <taxon>Sternorrhyncha</taxon>
        <taxon>Aphidomorpha</taxon>
        <taxon>Aphidoidea</taxon>
        <taxon>Aphididae</taxon>
        <taxon>Aphidini</taxon>
        <taxon>Aphis</taxon>
        <taxon>Aphis</taxon>
    </lineage>
</organism>
<sequence length="88" mass="10341">MCRNNASIFNFSSFSGSKVNLIGVLGRLFFEIPNNFQKHRKNPKKKKLRKNGHFYAKPVFDQIDFFVLNSITNHFKYLKYSPNIKVIV</sequence>
<dbReference type="Proteomes" id="UP000478052">
    <property type="component" value="Unassembled WGS sequence"/>
</dbReference>
<dbReference type="EMBL" id="VUJU01001466">
    <property type="protein sequence ID" value="KAF0765172.1"/>
    <property type="molecule type" value="Genomic_DNA"/>
</dbReference>
<proteinExistence type="predicted"/>
<comment type="caution">
    <text evidence="1">The sequence shown here is derived from an EMBL/GenBank/DDBJ whole genome shotgun (WGS) entry which is preliminary data.</text>
</comment>
<protein>
    <submittedName>
        <fullName evidence="1">Uncharacterized protein</fullName>
    </submittedName>
</protein>
<evidence type="ECO:0000313" key="1">
    <source>
        <dbReference type="EMBL" id="KAF0765172.1"/>
    </source>
</evidence>
<accession>A0A6G0Z3K6</accession>
<evidence type="ECO:0000313" key="2">
    <source>
        <dbReference type="Proteomes" id="UP000478052"/>
    </source>
</evidence>
<keyword evidence="2" id="KW-1185">Reference proteome</keyword>
<reference evidence="1 2" key="1">
    <citation type="submission" date="2019-08" db="EMBL/GenBank/DDBJ databases">
        <title>Whole genome of Aphis craccivora.</title>
        <authorList>
            <person name="Voronova N.V."/>
            <person name="Shulinski R.S."/>
            <person name="Bandarenka Y.V."/>
            <person name="Zhorov D.G."/>
            <person name="Warner D."/>
        </authorList>
    </citation>
    <scope>NUCLEOTIDE SEQUENCE [LARGE SCALE GENOMIC DNA]</scope>
    <source>
        <strain evidence="1">180601</strain>
        <tissue evidence="1">Whole Body</tissue>
    </source>
</reference>
<gene>
    <name evidence="1" type="ORF">FWK35_00018314</name>
</gene>
<name>A0A6G0Z3K6_APHCR</name>